<dbReference type="FunFam" id="3.40.33.10:FF:000053">
    <property type="entry name" value="Uncharacterized protein"/>
    <property type="match status" value="1"/>
</dbReference>
<gene>
    <name evidence="9" type="ORF">JG688_00009149</name>
</gene>
<accession>A0A8J5IGV9</accession>
<evidence type="ECO:0000256" key="5">
    <source>
        <dbReference type="SAM" id="MobiDB-lite"/>
    </source>
</evidence>
<evidence type="ECO:0000256" key="2">
    <source>
        <dbReference type="ARBA" id="ARBA00022803"/>
    </source>
</evidence>
<dbReference type="EMBL" id="JAENGY010000513">
    <property type="protein sequence ID" value="KAG6961298.1"/>
    <property type="molecule type" value="Genomic_DNA"/>
</dbReference>
<feature type="compositionally biased region" description="Low complexity" evidence="5">
    <location>
        <begin position="235"/>
        <end position="285"/>
    </location>
</feature>
<name>A0A8J5IGV9_9STRA</name>
<comment type="caution">
    <text evidence="9">The sequence shown here is derived from an EMBL/GenBank/DDBJ whole genome shotgun (WGS) entry which is preliminary data.</text>
</comment>
<feature type="transmembrane region" description="Helical" evidence="6">
    <location>
        <begin position="370"/>
        <end position="390"/>
    </location>
</feature>
<dbReference type="PANTHER" id="PTHR11242">
    <property type="entry name" value="ARYL HYDROCARBON RECEPTOR INTERACTING PROTEIN RELATED"/>
    <property type="match status" value="1"/>
</dbReference>
<dbReference type="PROSITE" id="PS50005">
    <property type="entry name" value="TPR"/>
    <property type="match status" value="1"/>
</dbReference>
<feature type="repeat" description="TPR" evidence="3">
    <location>
        <begin position="588"/>
        <end position="621"/>
    </location>
</feature>
<keyword evidence="6" id="KW-0472">Membrane</keyword>
<feature type="compositionally biased region" description="Basic and acidic residues" evidence="5">
    <location>
        <begin position="494"/>
        <end position="511"/>
    </location>
</feature>
<evidence type="ECO:0000259" key="8">
    <source>
        <dbReference type="SMART" id="SM00198"/>
    </source>
</evidence>
<dbReference type="InterPro" id="IPR019734">
    <property type="entry name" value="TPR_rpt"/>
</dbReference>
<dbReference type="InterPro" id="IPR039663">
    <property type="entry name" value="AIP/AIPL1/TTC9"/>
</dbReference>
<feature type="signal peptide" evidence="7">
    <location>
        <begin position="1"/>
        <end position="18"/>
    </location>
</feature>
<protein>
    <recommendedName>
        <fullName evidence="8">SCP domain-containing protein</fullName>
    </recommendedName>
</protein>
<feature type="domain" description="SCP" evidence="8">
    <location>
        <begin position="24"/>
        <end position="163"/>
    </location>
</feature>
<feature type="compositionally biased region" description="Polar residues" evidence="5">
    <location>
        <begin position="319"/>
        <end position="339"/>
    </location>
</feature>
<feature type="region of interest" description="Disordered" evidence="5">
    <location>
        <begin position="494"/>
        <end position="518"/>
    </location>
</feature>
<evidence type="ECO:0000256" key="3">
    <source>
        <dbReference type="PROSITE-ProRule" id="PRU00339"/>
    </source>
</evidence>
<sequence length="758" mass="81595">MKVSTILAASAAVVVVNAETYSEPDQAIWIDRHNFFRTTGLPWSAGNMRRIGWDADLATKAASTAAKCSATTGKGVNAFQSSSTNASSATDEAMQQWAVETGVSTIKTMAQPGSSGLDVGVGFYNSYSQILWAETTSVGCATASCSGGELVVCEYSPAGNDGKSPWYNHASQASACPDGTVASGGLCIVEGNDANNPIASIPAGKYTYQVYPAFVADIQTILLNSARDIANGSVPPTTQSSNSTSSTPAPETTTATPSKETSSKTKTSSTTSSSGSSSSESSTKQETPKKAADTKLSSESSPASPTTQDDGEQAPGTVKASSGTGSTFQNEAETPATQASTSEGTSKETTESLTTSTGEGGGASHGMTTLGMVSMFILGIAAVAGIVMFVHFRVSAKRQNDILLDGGLPFCFLGRVAMSCGFTPDLARMLEQMAVEKERHTVETQQSLVETERNVARAKSKLAKVEDKHHKQQQENGYDWTRTYEKWDAWEDPEELARQEQEARERSERAAKAQMGCNHDHSAEQKLMDMTTQEKLAACDEFRVLGNLFFKHGQYQRAAFHYHKALVYFEYVFTDTDEEEAQADALKLKLLLNFAACRLKTMHLDDAVHHANQALEIDPNNVKALYRRAQAYRLKDEFDLAQKDIERAVELSKAAEATQSVDSLLIQEKKLLQAKVLAYKLRTKQVSAAMFGTGDKSKAPERYHPGLRAPDANAMALNLLKSSSSASTSASDDFPCLDTWQPLTRGLKELQTLVTSLY</sequence>
<keyword evidence="10" id="KW-1185">Reference proteome</keyword>
<dbReference type="SMART" id="SM00198">
    <property type="entry name" value="SCP"/>
    <property type="match status" value="1"/>
</dbReference>
<dbReference type="AlphaFoldDB" id="A0A8J5IGV9"/>
<dbReference type="SMART" id="SM00028">
    <property type="entry name" value="TPR"/>
    <property type="match status" value="3"/>
</dbReference>
<evidence type="ECO:0000256" key="7">
    <source>
        <dbReference type="SAM" id="SignalP"/>
    </source>
</evidence>
<dbReference type="Proteomes" id="UP000709295">
    <property type="component" value="Unassembled WGS sequence"/>
</dbReference>
<evidence type="ECO:0000256" key="1">
    <source>
        <dbReference type="ARBA" id="ARBA00022737"/>
    </source>
</evidence>
<reference evidence="9" key="1">
    <citation type="submission" date="2021-01" db="EMBL/GenBank/DDBJ databases">
        <title>Phytophthora aleatoria, a newly-described species from Pinus radiata is distinct from Phytophthora cactorum isolates based on comparative genomics.</title>
        <authorList>
            <person name="Mcdougal R."/>
            <person name="Panda P."/>
            <person name="Williams N."/>
            <person name="Studholme D.J."/>
        </authorList>
    </citation>
    <scope>NUCLEOTIDE SEQUENCE</scope>
    <source>
        <strain evidence="9">NZFS 4037</strain>
    </source>
</reference>
<keyword evidence="7" id="KW-0732">Signal</keyword>
<dbReference type="CDD" id="cd05380">
    <property type="entry name" value="CAP_euk"/>
    <property type="match status" value="1"/>
</dbReference>
<keyword evidence="2 3" id="KW-0802">TPR repeat</keyword>
<dbReference type="Pfam" id="PF13431">
    <property type="entry name" value="TPR_17"/>
    <property type="match status" value="1"/>
</dbReference>
<feature type="coiled-coil region" evidence="4">
    <location>
        <begin position="448"/>
        <end position="475"/>
    </location>
</feature>
<evidence type="ECO:0000256" key="4">
    <source>
        <dbReference type="SAM" id="Coils"/>
    </source>
</evidence>
<keyword evidence="1" id="KW-0677">Repeat</keyword>
<dbReference type="PANTHER" id="PTHR11242:SF0">
    <property type="entry name" value="TPR_REGION DOMAIN-CONTAINING PROTEIN"/>
    <property type="match status" value="1"/>
</dbReference>
<keyword evidence="4" id="KW-0175">Coiled coil</keyword>
<feature type="region of interest" description="Disordered" evidence="5">
    <location>
        <begin position="232"/>
        <end position="363"/>
    </location>
</feature>
<evidence type="ECO:0000313" key="9">
    <source>
        <dbReference type="EMBL" id="KAG6961298.1"/>
    </source>
</evidence>
<feature type="compositionally biased region" description="Polar residues" evidence="5">
    <location>
        <begin position="295"/>
        <end position="308"/>
    </location>
</feature>
<dbReference type="InterPro" id="IPR014044">
    <property type="entry name" value="CAP_dom"/>
</dbReference>
<feature type="chain" id="PRO_5035223572" description="SCP domain-containing protein" evidence="7">
    <location>
        <begin position="19"/>
        <end position="758"/>
    </location>
</feature>
<keyword evidence="6" id="KW-0812">Transmembrane</keyword>
<proteinExistence type="predicted"/>
<evidence type="ECO:0000313" key="10">
    <source>
        <dbReference type="Proteomes" id="UP000709295"/>
    </source>
</evidence>
<dbReference type="Pfam" id="PF00188">
    <property type="entry name" value="CAP"/>
    <property type="match status" value="1"/>
</dbReference>
<keyword evidence="6" id="KW-1133">Transmembrane helix</keyword>
<organism evidence="9 10">
    <name type="scientific">Phytophthora aleatoria</name>
    <dbReference type="NCBI Taxonomy" id="2496075"/>
    <lineage>
        <taxon>Eukaryota</taxon>
        <taxon>Sar</taxon>
        <taxon>Stramenopiles</taxon>
        <taxon>Oomycota</taxon>
        <taxon>Peronosporomycetes</taxon>
        <taxon>Peronosporales</taxon>
        <taxon>Peronosporaceae</taxon>
        <taxon>Phytophthora</taxon>
    </lineage>
</organism>
<evidence type="ECO:0000256" key="6">
    <source>
        <dbReference type="SAM" id="Phobius"/>
    </source>
</evidence>